<proteinExistence type="predicted"/>
<dbReference type="KEGG" id="marq:MARGE09_P3696"/>
<keyword evidence="1" id="KW-0812">Transmembrane</keyword>
<dbReference type="AlphaFoldDB" id="A0AAN1WKY8"/>
<organism evidence="2 3">
    <name type="scientific">Marinagarivorans cellulosilyticus</name>
    <dbReference type="NCBI Taxonomy" id="2721545"/>
    <lineage>
        <taxon>Bacteria</taxon>
        <taxon>Pseudomonadati</taxon>
        <taxon>Pseudomonadota</taxon>
        <taxon>Gammaproteobacteria</taxon>
        <taxon>Cellvibrionales</taxon>
        <taxon>Cellvibrionaceae</taxon>
        <taxon>Marinagarivorans</taxon>
    </lineage>
</organism>
<feature type="transmembrane region" description="Helical" evidence="1">
    <location>
        <begin position="132"/>
        <end position="148"/>
    </location>
</feature>
<evidence type="ECO:0000313" key="2">
    <source>
        <dbReference type="EMBL" id="BCD99494.1"/>
    </source>
</evidence>
<keyword evidence="1" id="KW-0472">Membrane</keyword>
<dbReference type="EMBL" id="AP023086">
    <property type="protein sequence ID" value="BCD99494.1"/>
    <property type="molecule type" value="Genomic_DNA"/>
</dbReference>
<dbReference type="RefSeq" id="WP_236984762.1">
    <property type="nucleotide sequence ID" value="NZ_AP023086.1"/>
</dbReference>
<accession>A0AAN1WKY8</accession>
<feature type="transmembrane region" description="Helical" evidence="1">
    <location>
        <begin position="29"/>
        <end position="51"/>
    </location>
</feature>
<protein>
    <recommendedName>
        <fullName evidence="4">DUF4234 domain-containing protein</fullName>
    </recommendedName>
</protein>
<feature type="transmembrane region" description="Helical" evidence="1">
    <location>
        <begin position="101"/>
        <end position="120"/>
    </location>
</feature>
<reference evidence="2 3" key="1">
    <citation type="journal article" date="2022" name="IScience">
        <title>An ultrasensitive nanofiber-based assay for enzymatic hydrolysis and deep-sea microbial degradation of cellulose.</title>
        <authorList>
            <person name="Tsudome M."/>
            <person name="Tachioka M."/>
            <person name="Miyazaki M."/>
            <person name="Uchimura K."/>
            <person name="Tsuda M."/>
            <person name="Takaki Y."/>
            <person name="Deguchi S."/>
        </authorList>
    </citation>
    <scope>NUCLEOTIDE SEQUENCE [LARGE SCALE GENOMIC DNA]</scope>
    <source>
        <strain evidence="2 3">GE09</strain>
    </source>
</reference>
<feature type="transmembrane region" description="Helical" evidence="1">
    <location>
        <begin position="71"/>
        <end position="89"/>
    </location>
</feature>
<keyword evidence="1" id="KW-1133">Transmembrane helix</keyword>
<sequence>MPTYRHGLPSPFAHIDNSSMDQASAKAPFYVVSMGKFSALFISTMGLYQLYWFYKHWQLLGAAQERNTLPFLRAIFDIFFITFLCKEIAEEEKKQGQNYRWNPQAVALGFIAINIISFIIRNAVIEKAIGQSWLMLLLPLFFGNYYYLYKIQLVANRVCHDPFGHANSTITPINHAWVIFGMLSWSVNLYLLVSGQISL</sequence>
<dbReference type="Proteomes" id="UP001320119">
    <property type="component" value="Chromosome"/>
</dbReference>
<name>A0AAN1WKY8_9GAMM</name>
<evidence type="ECO:0008006" key="4">
    <source>
        <dbReference type="Google" id="ProtNLM"/>
    </source>
</evidence>
<evidence type="ECO:0000313" key="3">
    <source>
        <dbReference type="Proteomes" id="UP001320119"/>
    </source>
</evidence>
<gene>
    <name evidence="2" type="ORF">MARGE09_P3696</name>
</gene>
<evidence type="ECO:0000256" key="1">
    <source>
        <dbReference type="SAM" id="Phobius"/>
    </source>
</evidence>
<feature type="transmembrane region" description="Helical" evidence="1">
    <location>
        <begin position="175"/>
        <end position="193"/>
    </location>
</feature>
<keyword evidence="3" id="KW-1185">Reference proteome</keyword>